<feature type="compositionally biased region" description="Polar residues" evidence="1">
    <location>
        <begin position="7"/>
        <end position="17"/>
    </location>
</feature>
<gene>
    <name evidence="2" type="ORF">EDD36DRAFT_484127</name>
</gene>
<reference evidence="2" key="1">
    <citation type="journal article" date="2022" name="bioRxiv">
        <title>Deciphering the potential niche of two novel black yeast fungi from a biological soil crust based on their genomes, phenotypes, and melanin regulation.</title>
        <authorList>
            <consortium name="DOE Joint Genome Institute"/>
            <person name="Carr E.C."/>
            <person name="Barton Q."/>
            <person name="Grambo S."/>
            <person name="Sullivan M."/>
            <person name="Renfro C.M."/>
            <person name="Kuo A."/>
            <person name="Pangilinan J."/>
            <person name="Lipzen A."/>
            <person name="Keymanesh K."/>
            <person name="Savage E."/>
            <person name="Barry K."/>
            <person name="Grigoriev I.V."/>
            <person name="Riekhof W.R."/>
            <person name="Harris S.S."/>
        </authorList>
    </citation>
    <scope>NUCLEOTIDE SEQUENCE</scope>
    <source>
        <strain evidence="2">JF 03-4F</strain>
    </source>
</reference>
<keyword evidence="3" id="KW-1185">Reference proteome</keyword>
<comment type="caution">
    <text evidence="2">The sequence shown here is derived from an EMBL/GenBank/DDBJ whole genome shotgun (WGS) entry which is preliminary data.</text>
</comment>
<feature type="region of interest" description="Disordered" evidence="1">
    <location>
        <begin position="1"/>
        <end position="38"/>
    </location>
</feature>
<proteinExistence type="predicted"/>
<dbReference type="AlphaFoldDB" id="A0AAN6E121"/>
<protein>
    <submittedName>
        <fullName evidence="2">Uncharacterized protein</fullName>
    </submittedName>
</protein>
<accession>A0AAN6E121</accession>
<evidence type="ECO:0000313" key="2">
    <source>
        <dbReference type="EMBL" id="KAI1616274.1"/>
    </source>
</evidence>
<evidence type="ECO:0000313" key="3">
    <source>
        <dbReference type="Proteomes" id="UP001203852"/>
    </source>
</evidence>
<dbReference type="Proteomes" id="UP001203852">
    <property type="component" value="Unassembled WGS sequence"/>
</dbReference>
<evidence type="ECO:0000256" key="1">
    <source>
        <dbReference type="SAM" id="MobiDB-lite"/>
    </source>
</evidence>
<organism evidence="2 3">
    <name type="scientific">Exophiala viscosa</name>
    <dbReference type="NCBI Taxonomy" id="2486360"/>
    <lineage>
        <taxon>Eukaryota</taxon>
        <taxon>Fungi</taxon>
        <taxon>Dikarya</taxon>
        <taxon>Ascomycota</taxon>
        <taxon>Pezizomycotina</taxon>
        <taxon>Eurotiomycetes</taxon>
        <taxon>Chaetothyriomycetidae</taxon>
        <taxon>Chaetothyriales</taxon>
        <taxon>Herpotrichiellaceae</taxon>
        <taxon>Exophiala</taxon>
    </lineage>
</organism>
<feature type="non-terminal residue" evidence="2">
    <location>
        <position position="1"/>
    </location>
</feature>
<name>A0AAN6E121_9EURO</name>
<sequence length="220" mass="25569">RTFPLPINQNQTASNREYSLAPDSAYSRTHAQGGGRDHFQSDKEIQACFCWCTRRLLSPRGEAIHCCSSRKDAQESGLGQRRALVGVNEPRDILLWTSPRKNSTTSTADGRFMYHVIASPCHILFGGRPQIQFVARSETVTTEIRNPYSSVRYRCHTRIHSTWPKSHPARLDNGLWRRMFRLIRGDVDLELTHIFYGRLRAQYVRWWLKLWCYKSDSDKP</sequence>
<dbReference type="EMBL" id="MU404351">
    <property type="protein sequence ID" value="KAI1616274.1"/>
    <property type="molecule type" value="Genomic_DNA"/>
</dbReference>